<feature type="domain" description="Methyltransferase type 11" evidence="1">
    <location>
        <begin position="26"/>
        <end position="122"/>
    </location>
</feature>
<dbReference type="SUPFAM" id="SSF53335">
    <property type="entry name" value="S-adenosyl-L-methionine-dependent methyltransferases"/>
    <property type="match status" value="1"/>
</dbReference>
<dbReference type="EMBL" id="NCKU01004136">
    <property type="protein sequence ID" value="RWS06398.1"/>
    <property type="molecule type" value="Genomic_DNA"/>
</dbReference>
<evidence type="ECO:0000259" key="1">
    <source>
        <dbReference type="Pfam" id="PF08241"/>
    </source>
</evidence>
<evidence type="ECO:0000313" key="2">
    <source>
        <dbReference type="EMBL" id="RWS06391.1"/>
    </source>
</evidence>
<gene>
    <name evidence="2" type="ORF">B4U79_06831</name>
    <name evidence="3" type="ORF">B4U79_15084</name>
</gene>
<comment type="caution">
    <text evidence="2">The sequence shown here is derived from an EMBL/GenBank/DDBJ whole genome shotgun (WGS) entry which is preliminary data.</text>
</comment>
<name>A0A3S3P231_9ACAR</name>
<keyword evidence="2" id="KW-0808">Transferase</keyword>
<dbReference type="InterPro" id="IPR029063">
    <property type="entry name" value="SAM-dependent_MTases_sf"/>
</dbReference>
<evidence type="ECO:0000313" key="3">
    <source>
        <dbReference type="EMBL" id="RWS06398.1"/>
    </source>
</evidence>
<dbReference type="Pfam" id="PF08241">
    <property type="entry name" value="Methyltransf_11"/>
    <property type="match status" value="1"/>
</dbReference>
<accession>A0A3S3P231</accession>
<proteinExistence type="predicted"/>
<reference evidence="2 4" key="1">
    <citation type="journal article" date="2018" name="Gigascience">
        <title>Genomes of trombidid mites reveal novel predicted allergens and laterally-transferred genes associated with secondary metabolism.</title>
        <authorList>
            <person name="Dong X."/>
            <person name="Chaisiri K."/>
            <person name="Xia D."/>
            <person name="Armstrong S.D."/>
            <person name="Fang Y."/>
            <person name="Donnelly M.J."/>
            <person name="Kadowaki T."/>
            <person name="McGarry J.W."/>
            <person name="Darby A.C."/>
            <person name="Makepeace B.L."/>
        </authorList>
    </citation>
    <scope>NUCLEOTIDE SEQUENCE [LARGE SCALE GENOMIC DNA]</scope>
    <source>
        <strain evidence="2">UoL-WK</strain>
    </source>
</reference>
<dbReference type="STRING" id="1965070.A0A3S3P231"/>
<feature type="non-terminal residue" evidence="2">
    <location>
        <position position="1"/>
    </location>
</feature>
<dbReference type="InterPro" id="IPR052356">
    <property type="entry name" value="Thiol_S-MT"/>
</dbReference>
<sequence>KAKDETFSSLRNFRPQNQNEAALRILEIGIGSGVNFKYYPSGSVVIGVDPNANFSSDLAKSVKKHDVNLEKLFHCNAENMSEIADESVDAVVTSLVMCYVSDPDVVLKEIGRVLRGHGRYYFFEHGAFQSSRFGNFVIWLLKPWFHFFACGCNNDRRFDHYFNKSSCFSKINLNYDEFKIFGITVPIVAFYYGVAEK</sequence>
<dbReference type="EMBL" id="NCKU01004143">
    <property type="protein sequence ID" value="RWS06391.1"/>
    <property type="molecule type" value="Genomic_DNA"/>
</dbReference>
<keyword evidence="2" id="KW-0489">Methyltransferase</keyword>
<organism evidence="2 4">
    <name type="scientific">Dinothrombium tinctorium</name>
    <dbReference type="NCBI Taxonomy" id="1965070"/>
    <lineage>
        <taxon>Eukaryota</taxon>
        <taxon>Metazoa</taxon>
        <taxon>Ecdysozoa</taxon>
        <taxon>Arthropoda</taxon>
        <taxon>Chelicerata</taxon>
        <taxon>Arachnida</taxon>
        <taxon>Acari</taxon>
        <taxon>Acariformes</taxon>
        <taxon>Trombidiformes</taxon>
        <taxon>Prostigmata</taxon>
        <taxon>Anystina</taxon>
        <taxon>Parasitengona</taxon>
        <taxon>Trombidioidea</taxon>
        <taxon>Trombidiidae</taxon>
        <taxon>Dinothrombium</taxon>
    </lineage>
</organism>
<dbReference type="AlphaFoldDB" id="A0A3S3P231"/>
<dbReference type="Gene3D" id="3.40.50.150">
    <property type="entry name" value="Vaccinia Virus protein VP39"/>
    <property type="match status" value="1"/>
</dbReference>
<reference evidence="2" key="2">
    <citation type="submission" date="2018-11" db="EMBL/GenBank/DDBJ databases">
        <title>Trombidioid mite genomics.</title>
        <authorList>
            <person name="Dong X."/>
        </authorList>
    </citation>
    <scope>NUCLEOTIDE SEQUENCE</scope>
    <source>
        <strain evidence="2">UoL-WK</strain>
    </source>
</reference>
<dbReference type="Proteomes" id="UP000285301">
    <property type="component" value="Unassembled WGS sequence"/>
</dbReference>
<dbReference type="GO" id="GO:0008757">
    <property type="term" value="F:S-adenosylmethionine-dependent methyltransferase activity"/>
    <property type="evidence" value="ECO:0007669"/>
    <property type="project" value="InterPro"/>
</dbReference>
<protein>
    <submittedName>
        <fullName evidence="2">Methyltransferase-like protein 7A</fullName>
    </submittedName>
</protein>
<dbReference type="CDD" id="cd02440">
    <property type="entry name" value="AdoMet_MTases"/>
    <property type="match status" value="1"/>
</dbReference>
<dbReference type="InterPro" id="IPR013216">
    <property type="entry name" value="Methyltransf_11"/>
</dbReference>
<dbReference type="PANTHER" id="PTHR45036:SF1">
    <property type="entry name" value="METHYLTRANSFERASE LIKE 7A"/>
    <property type="match status" value="1"/>
</dbReference>
<keyword evidence="4" id="KW-1185">Reference proteome</keyword>
<dbReference type="GO" id="GO:0032259">
    <property type="term" value="P:methylation"/>
    <property type="evidence" value="ECO:0007669"/>
    <property type="project" value="UniProtKB-KW"/>
</dbReference>
<evidence type="ECO:0000313" key="4">
    <source>
        <dbReference type="Proteomes" id="UP000285301"/>
    </source>
</evidence>
<dbReference type="OrthoDB" id="6491557at2759"/>
<dbReference type="PANTHER" id="PTHR45036">
    <property type="entry name" value="METHYLTRANSFERASE LIKE 7B"/>
    <property type="match status" value="1"/>
</dbReference>